<keyword evidence="1" id="KW-1133">Transmembrane helix</keyword>
<dbReference type="InterPro" id="IPR011701">
    <property type="entry name" value="MFS"/>
</dbReference>
<dbReference type="WBParaSite" id="GPLIN_000454800">
    <property type="protein sequence ID" value="GPLIN_000454800"/>
    <property type="gene ID" value="GPLIN_000454800"/>
</dbReference>
<dbReference type="Proteomes" id="UP000050741">
    <property type="component" value="Unassembled WGS sequence"/>
</dbReference>
<feature type="transmembrane region" description="Helical" evidence="1">
    <location>
        <begin position="80"/>
        <end position="102"/>
    </location>
</feature>
<dbReference type="InterPro" id="IPR036259">
    <property type="entry name" value="MFS_trans_sf"/>
</dbReference>
<keyword evidence="2" id="KW-1185">Reference proteome</keyword>
<feature type="transmembrane region" description="Helical" evidence="1">
    <location>
        <begin position="108"/>
        <end position="131"/>
    </location>
</feature>
<feature type="transmembrane region" description="Helical" evidence="1">
    <location>
        <begin position="481"/>
        <end position="499"/>
    </location>
</feature>
<feature type="transmembrane region" description="Helical" evidence="1">
    <location>
        <begin position="41"/>
        <end position="68"/>
    </location>
</feature>
<feature type="transmembrane region" description="Helical" evidence="1">
    <location>
        <begin position="429"/>
        <end position="451"/>
    </location>
</feature>
<keyword evidence="1" id="KW-0812">Transmembrane</keyword>
<protein>
    <submittedName>
        <fullName evidence="3">MFS domain-containing protein</fullName>
    </submittedName>
</protein>
<evidence type="ECO:0000313" key="3">
    <source>
        <dbReference type="WBParaSite" id="GPLIN_000454800"/>
    </source>
</evidence>
<evidence type="ECO:0000313" key="2">
    <source>
        <dbReference type="Proteomes" id="UP000050741"/>
    </source>
</evidence>
<reference evidence="3" key="2">
    <citation type="submission" date="2016-06" db="UniProtKB">
        <authorList>
            <consortium name="WormBaseParasite"/>
        </authorList>
    </citation>
    <scope>IDENTIFICATION</scope>
</reference>
<dbReference type="AlphaFoldDB" id="A0A183BVB0"/>
<feature type="transmembrane region" description="Helical" evidence="1">
    <location>
        <begin position="304"/>
        <end position="324"/>
    </location>
</feature>
<name>A0A183BVB0_GLOPA</name>
<reference evidence="2" key="1">
    <citation type="submission" date="2014-05" db="EMBL/GenBank/DDBJ databases">
        <title>The genome and life-stage specific transcriptomes of Globodera pallida elucidate key aspects of plant parasitism by a cyst nematode.</title>
        <authorList>
            <person name="Cotton J.A."/>
            <person name="Lilley C.J."/>
            <person name="Jones L.M."/>
            <person name="Kikuchi T."/>
            <person name="Reid A.J."/>
            <person name="Thorpe P."/>
            <person name="Tsai I.J."/>
            <person name="Beasley H."/>
            <person name="Blok V."/>
            <person name="Cock P.J.A."/>
            <person name="Van den Akker S.E."/>
            <person name="Holroyd N."/>
            <person name="Hunt M."/>
            <person name="Mantelin S."/>
            <person name="Naghra H."/>
            <person name="Pain A."/>
            <person name="Palomares-Rius J.E."/>
            <person name="Zarowiecki M."/>
            <person name="Berriman M."/>
            <person name="Jones J.T."/>
            <person name="Urwin P.E."/>
        </authorList>
    </citation>
    <scope>NUCLEOTIDE SEQUENCE [LARGE SCALE GENOMIC DNA]</scope>
    <source>
        <strain evidence="2">Lindley</strain>
    </source>
</reference>
<dbReference type="PANTHER" id="PTHR45757">
    <property type="entry name" value="PROTEIN CBG23364-RELATED"/>
    <property type="match status" value="1"/>
</dbReference>
<feature type="transmembrane region" description="Helical" evidence="1">
    <location>
        <begin position="265"/>
        <end position="284"/>
    </location>
</feature>
<feature type="transmembrane region" description="Helical" evidence="1">
    <location>
        <begin position="171"/>
        <end position="192"/>
    </location>
</feature>
<dbReference type="GO" id="GO:0022857">
    <property type="term" value="F:transmembrane transporter activity"/>
    <property type="evidence" value="ECO:0007669"/>
    <property type="project" value="InterPro"/>
</dbReference>
<sequence length="532" mass="58772">MAIVAIVPELPLPKEQIRKPSDENFGRRLRIPLLNPDHFRFVVMGLAMLCMTSVSANSLLFNFTVICMDRDANFTANQKGVLIAGTAIGGILAIGPVPYAIAMFGLRYVFGVFGLLSGLVTLLQPVMFFAGGGFNAILATRIVQGFTLMPAMPAMSQITHNWANAANHENALFLMVLSLYMQLSVILTMPTAGALCESAWRWPSAYYLLGALSLVMFGLFLFIYRNSPTKSPFVSARELSEFRQPPADGIRWRQRVPYAQMCRDPAFWACCCAGLSFGTAYWLFAQFGPTYMNKVLNYKADSAGIFVAVPYFFAMFAKMLVPLADRVPRLSLRVRIVWIPCVCQLVNIVCYVLLALWPASSPFLAQVCFGVILCANGAGFVAVANNCQVIAQQHAHFLLALFALINYVITLVQPLIISRMTGSNAAKEWSRLFFAYAFILCLLNVAFALGARTRPRPWTKPAEENGGATDGEEKPTWSRLFFAYAFILCLLNVAFALGARTRPRPWTKTAEENGGATDGEEKPTVSRIVARF</sequence>
<feature type="transmembrane region" description="Helical" evidence="1">
    <location>
        <begin position="336"/>
        <end position="357"/>
    </location>
</feature>
<organism evidence="2 3">
    <name type="scientific">Globodera pallida</name>
    <name type="common">Potato cyst nematode worm</name>
    <name type="synonym">Heterodera pallida</name>
    <dbReference type="NCBI Taxonomy" id="36090"/>
    <lineage>
        <taxon>Eukaryota</taxon>
        <taxon>Metazoa</taxon>
        <taxon>Ecdysozoa</taxon>
        <taxon>Nematoda</taxon>
        <taxon>Chromadorea</taxon>
        <taxon>Rhabditida</taxon>
        <taxon>Tylenchina</taxon>
        <taxon>Tylenchomorpha</taxon>
        <taxon>Tylenchoidea</taxon>
        <taxon>Heteroderidae</taxon>
        <taxon>Heteroderinae</taxon>
        <taxon>Globodera</taxon>
    </lineage>
</organism>
<dbReference type="GO" id="GO:0016020">
    <property type="term" value="C:membrane"/>
    <property type="evidence" value="ECO:0007669"/>
    <property type="project" value="TreeGrafter"/>
</dbReference>
<dbReference type="Gene3D" id="1.20.1250.20">
    <property type="entry name" value="MFS general substrate transporter like domains"/>
    <property type="match status" value="2"/>
</dbReference>
<evidence type="ECO:0000256" key="1">
    <source>
        <dbReference type="SAM" id="Phobius"/>
    </source>
</evidence>
<dbReference type="SUPFAM" id="SSF103473">
    <property type="entry name" value="MFS general substrate transporter"/>
    <property type="match status" value="1"/>
</dbReference>
<accession>A0A183BVB0</accession>
<feature type="transmembrane region" description="Helical" evidence="1">
    <location>
        <begin position="363"/>
        <end position="385"/>
    </location>
</feature>
<dbReference type="Pfam" id="PF07690">
    <property type="entry name" value="MFS_1"/>
    <property type="match status" value="1"/>
</dbReference>
<feature type="transmembrane region" description="Helical" evidence="1">
    <location>
        <begin position="204"/>
        <end position="224"/>
    </location>
</feature>
<dbReference type="PANTHER" id="PTHR45757:SF11">
    <property type="entry name" value="MAJOR FACILITATOR SUPERFAMILY (MFS) PROFILE DOMAIN-CONTAINING PROTEIN"/>
    <property type="match status" value="1"/>
</dbReference>
<keyword evidence="1" id="KW-0472">Membrane</keyword>
<feature type="transmembrane region" description="Helical" evidence="1">
    <location>
        <begin position="397"/>
        <end position="417"/>
    </location>
</feature>
<proteinExistence type="predicted"/>